<dbReference type="Proteomes" id="UP001321741">
    <property type="component" value="Chromosome"/>
</dbReference>
<name>A0ABM8BGU9_9LACO</name>
<dbReference type="RefSeq" id="WP_317638188.1">
    <property type="nucleotide sequence ID" value="NZ_AP026803.1"/>
</dbReference>
<dbReference type="Pfam" id="PF00293">
    <property type="entry name" value="NUDIX"/>
    <property type="match status" value="1"/>
</dbReference>
<evidence type="ECO:0000256" key="2">
    <source>
        <dbReference type="ARBA" id="ARBA00022801"/>
    </source>
</evidence>
<sequence>MKYGHDRFDLERYQEIRDIATEMMVAKTGLPVKQVKALFSSEDGYQTPKLGTRAAIFNGSKILLVRETTDDHWSLPGGWCEPNTNVADNCIKEAKEESGRDIVLDRVIAIRNHQANVHNHKRVERAINVCNVFFLAHEAGGDFSPNTETDACQYFDYDHLPPLSVQRNSQAEIKMCFAALKDANWQVRFD</sequence>
<dbReference type="EMBL" id="AP026803">
    <property type="protein sequence ID" value="BDR60490.1"/>
    <property type="molecule type" value="Genomic_DNA"/>
</dbReference>
<dbReference type="PANTHER" id="PTHR43046:SF16">
    <property type="entry name" value="ADP-RIBOSE PYROPHOSPHATASE YJHB-RELATED"/>
    <property type="match status" value="1"/>
</dbReference>
<accession>A0ABM8BGU9</accession>
<keyword evidence="5" id="KW-1185">Reference proteome</keyword>
<organism evidence="4 5">
    <name type="scientific">Lactobacillus xylocopicola</name>
    <dbReference type="NCBI Taxonomy" id="2976676"/>
    <lineage>
        <taxon>Bacteria</taxon>
        <taxon>Bacillati</taxon>
        <taxon>Bacillota</taxon>
        <taxon>Bacilli</taxon>
        <taxon>Lactobacillales</taxon>
        <taxon>Lactobacillaceae</taxon>
        <taxon>Lactobacillus</taxon>
    </lineage>
</organism>
<dbReference type="PANTHER" id="PTHR43046">
    <property type="entry name" value="GDP-MANNOSE MANNOSYL HYDROLASE"/>
    <property type="match status" value="1"/>
</dbReference>
<feature type="domain" description="Nudix hydrolase" evidence="3">
    <location>
        <begin position="47"/>
        <end position="178"/>
    </location>
</feature>
<keyword evidence="2" id="KW-0378">Hydrolase</keyword>
<reference evidence="4 5" key="1">
    <citation type="journal article" date="2023" name="Microbiol. Spectr.">
        <title>Symbiosis of Carpenter Bees with Uncharacterized Lactic Acid Bacteria Showing NAD Auxotrophy.</title>
        <authorList>
            <person name="Kawasaki S."/>
            <person name="Ozawa K."/>
            <person name="Mori T."/>
            <person name="Yamamoto A."/>
            <person name="Ito M."/>
            <person name="Ohkuma M."/>
            <person name="Sakamoto M."/>
            <person name="Matsutani M."/>
        </authorList>
    </citation>
    <scope>NUCLEOTIDE SEQUENCE [LARGE SCALE GENOMIC DNA]</scope>
    <source>
        <strain evidence="4 5">Kim32-2</strain>
    </source>
</reference>
<comment type="cofactor">
    <cofactor evidence="1">
        <name>Mg(2+)</name>
        <dbReference type="ChEBI" id="CHEBI:18420"/>
    </cofactor>
</comment>
<evidence type="ECO:0000313" key="5">
    <source>
        <dbReference type="Proteomes" id="UP001321741"/>
    </source>
</evidence>
<gene>
    <name evidence="4" type="primary">mutT_1</name>
    <name evidence="4" type="ORF">KIM322_07510</name>
</gene>
<evidence type="ECO:0000313" key="4">
    <source>
        <dbReference type="EMBL" id="BDR60490.1"/>
    </source>
</evidence>
<protein>
    <submittedName>
        <fullName evidence="4">ADP-ribose pyrophosphatase</fullName>
    </submittedName>
</protein>
<dbReference type="Gene3D" id="3.90.79.10">
    <property type="entry name" value="Nucleoside Triphosphate Pyrophosphohydrolase"/>
    <property type="match status" value="1"/>
</dbReference>
<dbReference type="SUPFAM" id="SSF55811">
    <property type="entry name" value="Nudix"/>
    <property type="match status" value="1"/>
</dbReference>
<dbReference type="InterPro" id="IPR059176">
    <property type="entry name" value="UDP-X_N"/>
</dbReference>
<dbReference type="PROSITE" id="PS51462">
    <property type="entry name" value="NUDIX"/>
    <property type="match status" value="1"/>
</dbReference>
<dbReference type="InterPro" id="IPR000086">
    <property type="entry name" value="NUDIX_hydrolase_dom"/>
</dbReference>
<evidence type="ECO:0000256" key="1">
    <source>
        <dbReference type="ARBA" id="ARBA00001946"/>
    </source>
</evidence>
<dbReference type="Gene3D" id="6.10.250.1120">
    <property type="match status" value="1"/>
</dbReference>
<proteinExistence type="predicted"/>
<dbReference type="Pfam" id="PF12535">
    <property type="entry name" value="Nudix_N"/>
    <property type="match status" value="1"/>
</dbReference>
<evidence type="ECO:0000259" key="3">
    <source>
        <dbReference type="PROSITE" id="PS51462"/>
    </source>
</evidence>
<dbReference type="InterPro" id="IPR015797">
    <property type="entry name" value="NUDIX_hydrolase-like_dom_sf"/>
</dbReference>